<comment type="caution">
    <text evidence="3">The sequence shown here is derived from an EMBL/GenBank/DDBJ whole genome shotgun (WGS) entry which is preliminary data.</text>
</comment>
<gene>
    <name evidence="3" type="primary">DENND4C_1</name>
    <name evidence="3" type="ORF">GOODEAATRI_019297</name>
</gene>
<protein>
    <submittedName>
        <fullName evidence="3">DENN domain-containing protein 4C</fullName>
    </submittedName>
</protein>
<dbReference type="InterPro" id="IPR043153">
    <property type="entry name" value="DENN_C"/>
</dbReference>
<dbReference type="PROSITE" id="PS50211">
    <property type="entry name" value="DENN"/>
    <property type="match status" value="1"/>
</dbReference>
<dbReference type="EMBL" id="JAHRIO010061672">
    <property type="protein sequence ID" value="MEQ2178933.1"/>
    <property type="molecule type" value="Genomic_DNA"/>
</dbReference>
<keyword evidence="4" id="KW-1185">Reference proteome</keyword>
<name>A0ABV0P650_9TELE</name>
<dbReference type="InterPro" id="IPR051696">
    <property type="entry name" value="DENN_Domain_GEFs"/>
</dbReference>
<evidence type="ECO:0000313" key="4">
    <source>
        <dbReference type="Proteomes" id="UP001476798"/>
    </source>
</evidence>
<dbReference type="InterPro" id="IPR037516">
    <property type="entry name" value="Tripartite_DENN"/>
</dbReference>
<evidence type="ECO:0000256" key="1">
    <source>
        <dbReference type="ARBA" id="ARBA00022658"/>
    </source>
</evidence>
<evidence type="ECO:0000313" key="3">
    <source>
        <dbReference type="EMBL" id="MEQ2178933.1"/>
    </source>
</evidence>
<reference evidence="3 4" key="1">
    <citation type="submission" date="2021-06" db="EMBL/GenBank/DDBJ databases">
        <authorList>
            <person name="Palmer J.M."/>
        </authorList>
    </citation>
    <scope>NUCLEOTIDE SEQUENCE [LARGE SCALE GENOMIC DNA]</scope>
    <source>
        <strain evidence="3 4">GA_2019</strain>
        <tissue evidence="3">Muscle</tissue>
    </source>
</reference>
<keyword evidence="1" id="KW-0344">Guanine-nucleotide releasing factor</keyword>
<dbReference type="Pfam" id="PF02141">
    <property type="entry name" value="DENN"/>
    <property type="match status" value="1"/>
</dbReference>
<proteinExistence type="predicted"/>
<dbReference type="InterPro" id="IPR001194">
    <property type="entry name" value="cDENN_dom"/>
</dbReference>
<feature type="domain" description="UDENN" evidence="2">
    <location>
        <begin position="1"/>
        <end position="63"/>
    </location>
</feature>
<dbReference type="Proteomes" id="UP001476798">
    <property type="component" value="Unassembled WGS sequence"/>
</dbReference>
<dbReference type="Gene3D" id="3.40.50.11500">
    <property type="match status" value="1"/>
</dbReference>
<sequence length="63" mass="7199">MIFPFQWQCPYIPLCPLSLADVLNAPCPFIVGVDSRYFDLYDPPPDVVCVDLDTNTIYLYVVL</sequence>
<dbReference type="PANTHER" id="PTHR12296">
    <property type="entry name" value="DENN DOMAIN-CONTAINING PROTEIN 4"/>
    <property type="match status" value="1"/>
</dbReference>
<dbReference type="PANTHER" id="PTHR12296:SF17">
    <property type="entry name" value="DENN DOMAIN-CONTAINING PROTEIN 4C"/>
    <property type="match status" value="1"/>
</dbReference>
<organism evidence="3 4">
    <name type="scientific">Goodea atripinnis</name>
    <dbReference type="NCBI Taxonomy" id="208336"/>
    <lineage>
        <taxon>Eukaryota</taxon>
        <taxon>Metazoa</taxon>
        <taxon>Chordata</taxon>
        <taxon>Craniata</taxon>
        <taxon>Vertebrata</taxon>
        <taxon>Euteleostomi</taxon>
        <taxon>Actinopterygii</taxon>
        <taxon>Neopterygii</taxon>
        <taxon>Teleostei</taxon>
        <taxon>Neoteleostei</taxon>
        <taxon>Acanthomorphata</taxon>
        <taxon>Ovalentaria</taxon>
        <taxon>Atherinomorphae</taxon>
        <taxon>Cyprinodontiformes</taxon>
        <taxon>Goodeidae</taxon>
        <taxon>Goodea</taxon>
    </lineage>
</organism>
<evidence type="ECO:0000259" key="2">
    <source>
        <dbReference type="PROSITE" id="PS50211"/>
    </source>
</evidence>
<accession>A0ABV0P650</accession>